<evidence type="ECO:0000313" key="3">
    <source>
        <dbReference type="Proteomes" id="UP000652761"/>
    </source>
</evidence>
<comment type="caution">
    <text evidence="2">The sequence shown here is derived from an EMBL/GenBank/DDBJ whole genome shotgun (WGS) entry which is preliminary data.</text>
</comment>
<name>A0A843WNI2_COLES</name>
<dbReference type="EMBL" id="NMUH01004039">
    <property type="protein sequence ID" value="MQM08138.1"/>
    <property type="molecule type" value="Genomic_DNA"/>
</dbReference>
<feature type="transmembrane region" description="Helical" evidence="1">
    <location>
        <begin position="25"/>
        <end position="55"/>
    </location>
</feature>
<feature type="transmembrane region" description="Helical" evidence="1">
    <location>
        <begin position="305"/>
        <end position="328"/>
    </location>
</feature>
<keyword evidence="1" id="KW-0472">Membrane</keyword>
<evidence type="ECO:0000256" key="1">
    <source>
        <dbReference type="SAM" id="Phobius"/>
    </source>
</evidence>
<feature type="non-terminal residue" evidence="2">
    <location>
        <position position="1"/>
    </location>
</feature>
<evidence type="ECO:0000313" key="2">
    <source>
        <dbReference type="EMBL" id="MQM08138.1"/>
    </source>
</evidence>
<sequence>MHSCRGALTHRVWFRRLKALADDPFFPFFFLFPFLSSGAAALAPTPVLVVSFAAIDVGELLLLKLQPPLVVPEELQVVAVHSFSMLPSPVWYVCGLWAAPGWSIPWVCLSAGVVTAVRVATPEEAFARVCCHDTLPRRDRVAVMVPLPVVMGRFALRTFRWGTRQVASLRSVTEGDTFMVVFWRRCQEARVYVVSVVWDPHPREPIEGVIWATSVLKLACNDHPYTDELGGKALAVKGLTWRTLELRGKRGLDSGAESFVEHSCPGRDAEVVEAVLFPAWPRQSFVTLPLSALVSEPRSGARRGAAAWPGCGGACILVVFYGGSVSLFRG</sequence>
<protein>
    <submittedName>
        <fullName evidence="2">Uncharacterized protein</fullName>
    </submittedName>
</protein>
<keyword evidence="1" id="KW-1133">Transmembrane helix</keyword>
<reference evidence="2" key="1">
    <citation type="submission" date="2017-07" db="EMBL/GenBank/DDBJ databases">
        <title>Taro Niue Genome Assembly and Annotation.</title>
        <authorList>
            <person name="Atibalentja N."/>
            <person name="Keating K."/>
            <person name="Fields C.J."/>
        </authorList>
    </citation>
    <scope>NUCLEOTIDE SEQUENCE</scope>
    <source>
        <strain evidence="2">Niue_2</strain>
        <tissue evidence="2">Leaf</tissue>
    </source>
</reference>
<keyword evidence="1" id="KW-0812">Transmembrane</keyword>
<organism evidence="2 3">
    <name type="scientific">Colocasia esculenta</name>
    <name type="common">Wild taro</name>
    <name type="synonym">Arum esculentum</name>
    <dbReference type="NCBI Taxonomy" id="4460"/>
    <lineage>
        <taxon>Eukaryota</taxon>
        <taxon>Viridiplantae</taxon>
        <taxon>Streptophyta</taxon>
        <taxon>Embryophyta</taxon>
        <taxon>Tracheophyta</taxon>
        <taxon>Spermatophyta</taxon>
        <taxon>Magnoliopsida</taxon>
        <taxon>Liliopsida</taxon>
        <taxon>Araceae</taxon>
        <taxon>Aroideae</taxon>
        <taxon>Colocasieae</taxon>
        <taxon>Colocasia</taxon>
    </lineage>
</organism>
<gene>
    <name evidence="2" type="ORF">Taro_040992</name>
</gene>
<keyword evidence="3" id="KW-1185">Reference proteome</keyword>
<dbReference type="Proteomes" id="UP000652761">
    <property type="component" value="Unassembled WGS sequence"/>
</dbReference>
<proteinExistence type="predicted"/>
<accession>A0A843WNI2</accession>
<dbReference type="AlphaFoldDB" id="A0A843WNI2"/>